<evidence type="ECO:0000313" key="12">
    <source>
        <dbReference type="EMBL" id="NEL55553.1"/>
    </source>
</evidence>
<keyword evidence="12" id="KW-0969">Cilium</keyword>
<organism evidence="12 13">
    <name type="scientific">Goekera deserti</name>
    <dbReference type="NCBI Taxonomy" id="2497753"/>
    <lineage>
        <taxon>Bacteria</taxon>
        <taxon>Bacillati</taxon>
        <taxon>Actinomycetota</taxon>
        <taxon>Actinomycetes</taxon>
        <taxon>Geodermatophilales</taxon>
        <taxon>Geodermatophilaceae</taxon>
        <taxon>Goekera</taxon>
    </lineage>
</organism>
<feature type="domain" description="Flagellar motor switch protein FliN-like C-terminal" evidence="11">
    <location>
        <begin position="245"/>
        <end position="311"/>
    </location>
</feature>
<dbReference type="PIRSF" id="PIRSF002888">
    <property type="entry name" value="FliM"/>
    <property type="match status" value="1"/>
</dbReference>
<dbReference type="SUPFAM" id="SSF101801">
    <property type="entry name" value="Surface presentation of antigens (SPOA)"/>
    <property type="match status" value="1"/>
</dbReference>
<dbReference type="GO" id="GO:0071978">
    <property type="term" value="P:bacterial-type flagellum-dependent swarming motility"/>
    <property type="evidence" value="ECO:0007669"/>
    <property type="project" value="TreeGrafter"/>
</dbReference>
<keyword evidence="9" id="KW-0975">Bacterial flagellum</keyword>
<dbReference type="AlphaFoldDB" id="A0A7K3WJ56"/>
<dbReference type="GO" id="GO:0005886">
    <property type="term" value="C:plasma membrane"/>
    <property type="evidence" value="ECO:0007669"/>
    <property type="project" value="UniProtKB-SubCell"/>
</dbReference>
<dbReference type="InterPro" id="IPR036429">
    <property type="entry name" value="SpoA-like_sf"/>
</dbReference>
<keyword evidence="12" id="KW-0282">Flagellum</keyword>
<dbReference type="InterPro" id="IPR028976">
    <property type="entry name" value="CheC-like_sf"/>
</dbReference>
<gene>
    <name evidence="12" type="ORF">G1H19_16325</name>
</gene>
<keyword evidence="5" id="KW-1003">Cell membrane</keyword>
<evidence type="ECO:0000256" key="6">
    <source>
        <dbReference type="ARBA" id="ARBA00022500"/>
    </source>
</evidence>
<evidence type="ECO:0000256" key="7">
    <source>
        <dbReference type="ARBA" id="ARBA00022779"/>
    </source>
</evidence>
<feature type="compositionally biased region" description="Basic and acidic residues" evidence="10">
    <location>
        <begin position="25"/>
        <end position="38"/>
    </location>
</feature>
<evidence type="ECO:0000256" key="8">
    <source>
        <dbReference type="ARBA" id="ARBA00023136"/>
    </source>
</evidence>
<keyword evidence="7" id="KW-0283">Flagellar rotation</keyword>
<dbReference type="Gene3D" id="3.40.1550.10">
    <property type="entry name" value="CheC-like"/>
    <property type="match status" value="1"/>
</dbReference>
<evidence type="ECO:0000256" key="9">
    <source>
        <dbReference type="ARBA" id="ARBA00023143"/>
    </source>
</evidence>
<evidence type="ECO:0000259" key="11">
    <source>
        <dbReference type="Pfam" id="PF01052"/>
    </source>
</evidence>
<dbReference type="Gene3D" id="2.30.330.10">
    <property type="entry name" value="SpoA-like"/>
    <property type="match status" value="1"/>
</dbReference>
<evidence type="ECO:0000256" key="10">
    <source>
        <dbReference type="SAM" id="MobiDB-lite"/>
    </source>
</evidence>
<dbReference type="PANTHER" id="PTHR30034">
    <property type="entry name" value="FLAGELLAR MOTOR SWITCH PROTEIN FLIM"/>
    <property type="match status" value="1"/>
</dbReference>
<sequence>MSRSDAVAPARGSAPPPGVSNSRARRSEPRDYDFRRPTKLSRDHVRVLQNSQEDFARAATTILTSLLRTGARMDLVGIEQHSYEEYATSLPDPYFVANFTFEPLQGKGHLAFPLDVAMATVDHMLGGSGTAEQPMRPMTIMEASLEKHLLDRLLMEMARSMEPITRIEPVLGELEYNPALAQTAVGSETVMVFSFELQVGARETVATLVLPFSSFAASLASATSPQLSESARAKRARAAEAVAARLNQVPVDVSIRFNPLEVASHDLLSLAVGDVLLLRHPKDSPLEVITNDVTFAHAIASNHRRRLAASIVPTPPAGSGPGARGRAPTRSPSAPVGPSPEDTA</sequence>
<keyword evidence="12" id="KW-0966">Cell projection</keyword>
<feature type="region of interest" description="Disordered" evidence="10">
    <location>
        <begin position="311"/>
        <end position="344"/>
    </location>
</feature>
<dbReference type="GO" id="GO:0009425">
    <property type="term" value="C:bacterial-type flagellum basal body"/>
    <property type="evidence" value="ECO:0007669"/>
    <property type="project" value="UniProtKB-SubCell"/>
</dbReference>
<evidence type="ECO:0000256" key="1">
    <source>
        <dbReference type="ARBA" id="ARBA00004117"/>
    </source>
</evidence>
<dbReference type="Pfam" id="PF02154">
    <property type="entry name" value="FliM"/>
    <property type="match status" value="1"/>
</dbReference>
<name>A0A7K3WJ56_9ACTN</name>
<evidence type="ECO:0000256" key="5">
    <source>
        <dbReference type="ARBA" id="ARBA00022475"/>
    </source>
</evidence>
<comment type="subcellular location">
    <subcellularLocation>
        <location evidence="1">Bacterial flagellum basal body</location>
    </subcellularLocation>
    <subcellularLocation>
        <location evidence="2">Cell membrane</location>
        <topology evidence="2">Peripheral membrane protein</topology>
    </subcellularLocation>
</comment>
<keyword evidence="6" id="KW-0145">Chemotaxis</keyword>
<evidence type="ECO:0000256" key="2">
    <source>
        <dbReference type="ARBA" id="ARBA00004202"/>
    </source>
</evidence>
<dbReference type="GO" id="GO:0003774">
    <property type="term" value="F:cytoskeletal motor activity"/>
    <property type="evidence" value="ECO:0007669"/>
    <property type="project" value="InterPro"/>
</dbReference>
<dbReference type="InterPro" id="IPR001543">
    <property type="entry name" value="FliN-like_C"/>
</dbReference>
<comment type="caution">
    <text evidence="12">The sequence shown here is derived from an EMBL/GenBank/DDBJ whole genome shotgun (WGS) entry which is preliminary data.</text>
</comment>
<reference evidence="12 13" key="1">
    <citation type="submission" date="2020-02" db="EMBL/GenBank/DDBJ databases">
        <title>The whole genome sequence of CPCC 205119.</title>
        <authorList>
            <person name="Jiang Z."/>
        </authorList>
    </citation>
    <scope>NUCLEOTIDE SEQUENCE [LARGE SCALE GENOMIC DNA]</scope>
    <source>
        <strain evidence="12 13">CPCC 205119</strain>
    </source>
</reference>
<keyword evidence="8" id="KW-0472">Membrane</keyword>
<dbReference type="CDD" id="cd17908">
    <property type="entry name" value="FliM"/>
    <property type="match status" value="1"/>
</dbReference>
<comment type="similarity">
    <text evidence="3">Belongs to the FliM family.</text>
</comment>
<evidence type="ECO:0000313" key="13">
    <source>
        <dbReference type="Proteomes" id="UP000470470"/>
    </source>
</evidence>
<feature type="region of interest" description="Disordered" evidence="10">
    <location>
        <begin position="1"/>
        <end position="38"/>
    </location>
</feature>
<dbReference type="InterPro" id="IPR001689">
    <property type="entry name" value="Flag_FliM"/>
</dbReference>
<keyword evidence="13" id="KW-1185">Reference proteome</keyword>
<dbReference type="Proteomes" id="UP000470470">
    <property type="component" value="Unassembled WGS sequence"/>
</dbReference>
<protein>
    <recommendedName>
        <fullName evidence="4">Flagellar motor switch protein FliM</fullName>
    </recommendedName>
</protein>
<evidence type="ECO:0000256" key="3">
    <source>
        <dbReference type="ARBA" id="ARBA00011049"/>
    </source>
</evidence>
<dbReference type="PANTHER" id="PTHR30034:SF6">
    <property type="entry name" value="YOP PROTEINS TRANSLOCATION PROTEIN Q"/>
    <property type="match status" value="1"/>
</dbReference>
<dbReference type="EMBL" id="JAAGWK010000024">
    <property type="protein sequence ID" value="NEL55553.1"/>
    <property type="molecule type" value="Genomic_DNA"/>
</dbReference>
<evidence type="ECO:0000256" key="4">
    <source>
        <dbReference type="ARBA" id="ARBA00021898"/>
    </source>
</evidence>
<dbReference type="RefSeq" id="WP_162393077.1">
    <property type="nucleotide sequence ID" value="NZ_JAABOZ010000004.1"/>
</dbReference>
<proteinExistence type="inferred from homology"/>
<dbReference type="Pfam" id="PF01052">
    <property type="entry name" value="FliMN_C"/>
    <property type="match status" value="1"/>
</dbReference>
<dbReference type="SUPFAM" id="SSF103039">
    <property type="entry name" value="CheC-like"/>
    <property type="match status" value="1"/>
</dbReference>
<accession>A0A7K3WJ56</accession>
<dbReference type="GO" id="GO:0050918">
    <property type="term" value="P:positive chemotaxis"/>
    <property type="evidence" value="ECO:0007669"/>
    <property type="project" value="TreeGrafter"/>
</dbReference>